<dbReference type="KEGG" id="glz:GLAREA_02290"/>
<proteinExistence type="predicted"/>
<dbReference type="InterPro" id="IPR003695">
    <property type="entry name" value="Ppx_GppA_N"/>
</dbReference>
<dbReference type="OrthoDB" id="2014654at2759"/>
<dbReference type="PANTHER" id="PTHR30005">
    <property type="entry name" value="EXOPOLYPHOSPHATASE"/>
    <property type="match status" value="1"/>
</dbReference>
<dbReference type="RefSeq" id="XP_008087697.1">
    <property type="nucleotide sequence ID" value="XM_008089506.1"/>
</dbReference>
<evidence type="ECO:0000313" key="3">
    <source>
        <dbReference type="EMBL" id="EPE26378.1"/>
    </source>
</evidence>
<dbReference type="Gene3D" id="3.30.420.150">
    <property type="entry name" value="Exopolyphosphatase. Domain 2"/>
    <property type="match status" value="1"/>
</dbReference>
<dbReference type="GO" id="GO:0006357">
    <property type="term" value="P:regulation of transcription by RNA polymerase II"/>
    <property type="evidence" value="ECO:0007669"/>
    <property type="project" value="TreeGrafter"/>
</dbReference>
<evidence type="ECO:0000313" key="4">
    <source>
        <dbReference type="Proteomes" id="UP000016922"/>
    </source>
</evidence>
<accession>S3DIK2</accession>
<evidence type="ECO:0000259" key="2">
    <source>
        <dbReference type="Pfam" id="PF23566"/>
    </source>
</evidence>
<dbReference type="GeneID" id="19461348"/>
<dbReference type="InterPro" id="IPR050273">
    <property type="entry name" value="GppA/Ppx_hydrolase"/>
</dbReference>
<dbReference type="Proteomes" id="UP000016922">
    <property type="component" value="Unassembled WGS sequence"/>
</dbReference>
<dbReference type="STRING" id="1116229.S3DIK2"/>
<dbReference type="Gene3D" id="3.30.420.40">
    <property type="match status" value="1"/>
</dbReference>
<feature type="domain" description="Ppx/GppA phosphatase N-terminal" evidence="1">
    <location>
        <begin position="54"/>
        <end position="357"/>
    </location>
</feature>
<dbReference type="Pfam" id="PF02541">
    <property type="entry name" value="Ppx-GppA"/>
    <property type="match status" value="1"/>
</dbReference>
<reference evidence="3 4" key="1">
    <citation type="journal article" date="2013" name="BMC Genomics">
        <title>Genomics-driven discovery of the pneumocandin biosynthetic gene cluster in the fungus Glarea lozoyensis.</title>
        <authorList>
            <person name="Chen L."/>
            <person name="Yue Q."/>
            <person name="Zhang X."/>
            <person name="Xiang M."/>
            <person name="Wang C."/>
            <person name="Li S."/>
            <person name="Che Y."/>
            <person name="Ortiz-Lopez F.J."/>
            <person name="Bills G.F."/>
            <person name="Liu X."/>
            <person name="An Z."/>
        </authorList>
    </citation>
    <scope>NUCLEOTIDE SEQUENCE [LARGE SCALE GENOMIC DNA]</scope>
    <source>
        <strain evidence="4">ATCC 20868 / MF5171</strain>
    </source>
</reference>
<dbReference type="OMA" id="YMCGGGF"/>
<dbReference type="Pfam" id="PF23566">
    <property type="entry name" value="RTG2_C"/>
    <property type="match status" value="1"/>
</dbReference>
<dbReference type="InterPro" id="IPR057512">
    <property type="entry name" value="RTG2_C"/>
</dbReference>
<name>S3DIK2_GLAL2</name>
<dbReference type="PANTHER" id="PTHR30005:SF0">
    <property type="entry name" value="RETROGRADE REGULATION PROTEIN 2"/>
    <property type="match status" value="1"/>
</dbReference>
<gene>
    <name evidence="3" type="ORF">GLAREA_02290</name>
</gene>
<dbReference type="InterPro" id="IPR043129">
    <property type="entry name" value="ATPase_NBD"/>
</dbReference>
<feature type="domain" description="RTG2 C-terminal" evidence="2">
    <location>
        <begin position="395"/>
        <end position="561"/>
    </location>
</feature>
<keyword evidence="4" id="KW-1185">Reference proteome</keyword>
<dbReference type="SUPFAM" id="SSF53067">
    <property type="entry name" value="Actin-like ATPase domain"/>
    <property type="match status" value="2"/>
</dbReference>
<dbReference type="HOGENOM" id="CLU_033165_0_0_1"/>
<organism evidence="3 4">
    <name type="scientific">Glarea lozoyensis (strain ATCC 20868 / MF5171)</name>
    <dbReference type="NCBI Taxonomy" id="1116229"/>
    <lineage>
        <taxon>Eukaryota</taxon>
        <taxon>Fungi</taxon>
        <taxon>Dikarya</taxon>
        <taxon>Ascomycota</taxon>
        <taxon>Pezizomycotina</taxon>
        <taxon>Leotiomycetes</taxon>
        <taxon>Helotiales</taxon>
        <taxon>Helotiaceae</taxon>
        <taxon>Glarea</taxon>
    </lineage>
</organism>
<dbReference type="AlphaFoldDB" id="S3DIK2"/>
<dbReference type="EMBL" id="KE145371">
    <property type="protein sequence ID" value="EPE26378.1"/>
    <property type="molecule type" value="Genomic_DNA"/>
</dbReference>
<evidence type="ECO:0000259" key="1">
    <source>
        <dbReference type="Pfam" id="PF02541"/>
    </source>
</evidence>
<dbReference type="FunFam" id="3.30.420.40:FF:000191">
    <property type="entry name" value="Retrograde regulation protein 2"/>
    <property type="match status" value="1"/>
</dbReference>
<sequence length="577" mass="62402">MADNDSGMGRVITVDNFSTEMAALDSSKPLHGLVDMGSNGIRFSISDLSLPASRLLTCIYRERVGISLYDALHESGPDARPFYFSPTTIAKVAQTLARFKSICDGYGVPGGNISVFATEATRTAKNKDDMLSAIRDASGLTVDILSPAMESLFGAMGARSGYDQVDGLFMDLGGGSVQMTYVNSLVDPGYDVLAAKAAKSMPFGAAKLTAALSETDSAHATKEELRGLMKGAFEELTARFPQLKAQAEHHDGITIYFCGGGFRGYGSMLMHTDSIQPYPIPAIGGYVVPGNRFAKWREMLHANNYDDGKIYGLSKRRRQQFPAIVTVVQALVEAVPKIKQVVFCSGGNHEGVLFMKLSPECREQHPLSFLPSKITIEESDGVDAVARFILSSMPSGYPAVFSRHIIKYIASNTWQDMGDPDSANSAKALHDPISGTLAGLPGMTHQARSVLALTMCHRWGSNLGPGDAKLAENLQALVGPECSWWCRYIGTVAKTLAVVMPCRPASQVVLQKHVSIEANTSHGLGKKGHKVGIRMLIKLHPDVKGDLRSFDIEKSFEKIGKGLKVDWKVEAEVEFVS</sequence>
<dbReference type="eggNOG" id="ENOG502QRXN">
    <property type="taxonomic scope" value="Eukaryota"/>
</dbReference>
<protein>
    <submittedName>
        <fullName evidence="3">Actin-like ATPase</fullName>
    </submittedName>
</protein>